<accession>A0A9P4K8X3</accession>
<dbReference type="GO" id="GO:0061982">
    <property type="term" value="P:meiosis I cell cycle process"/>
    <property type="evidence" value="ECO:0007669"/>
    <property type="project" value="UniProtKB-ARBA"/>
</dbReference>
<feature type="chain" id="PRO_5040116806" description="RecA family profile 1 domain-containing protein" evidence="4">
    <location>
        <begin position="25"/>
        <end position="323"/>
    </location>
</feature>
<evidence type="ECO:0000313" key="7">
    <source>
        <dbReference type="Proteomes" id="UP000800093"/>
    </source>
</evidence>
<dbReference type="GO" id="GO:0003690">
    <property type="term" value="F:double-stranded DNA binding"/>
    <property type="evidence" value="ECO:0007669"/>
    <property type="project" value="TreeGrafter"/>
</dbReference>
<keyword evidence="7" id="KW-1185">Reference proteome</keyword>
<feature type="signal peptide" evidence="4">
    <location>
        <begin position="1"/>
        <end position="24"/>
    </location>
</feature>
<dbReference type="GO" id="GO:0003697">
    <property type="term" value="F:single-stranded DNA binding"/>
    <property type="evidence" value="ECO:0007669"/>
    <property type="project" value="TreeGrafter"/>
</dbReference>
<dbReference type="SUPFAM" id="SSF52540">
    <property type="entry name" value="P-loop containing nucleoside triphosphate hydrolases"/>
    <property type="match status" value="1"/>
</dbReference>
<reference evidence="7" key="1">
    <citation type="journal article" date="2020" name="Stud. Mycol.">
        <title>101 Dothideomycetes genomes: A test case for predicting lifestyles and emergence of pathogens.</title>
        <authorList>
            <person name="Haridas S."/>
            <person name="Albert R."/>
            <person name="Binder M."/>
            <person name="Bloem J."/>
            <person name="LaButti K."/>
            <person name="Salamov A."/>
            <person name="Andreopoulos B."/>
            <person name="Baker S."/>
            <person name="Barry K."/>
            <person name="Bills G."/>
            <person name="Bluhm B."/>
            <person name="Cannon C."/>
            <person name="Castanera R."/>
            <person name="Culley D."/>
            <person name="Daum C."/>
            <person name="Ezra D."/>
            <person name="Gonzalez J."/>
            <person name="Henrissat B."/>
            <person name="Kuo A."/>
            <person name="Liang C."/>
            <person name="Lipzen A."/>
            <person name="Lutzoni F."/>
            <person name="Magnuson J."/>
            <person name="Mondo S."/>
            <person name="Nolan M."/>
            <person name="Ohm R."/>
            <person name="Pangilinan J."/>
            <person name="Park H.-J."/>
            <person name="Ramirez L."/>
            <person name="Alfaro M."/>
            <person name="Sun H."/>
            <person name="Tritt A."/>
            <person name="Yoshinaga Y."/>
            <person name="Zwiers L.-H."/>
            <person name="Turgeon B."/>
            <person name="Goodwin S."/>
            <person name="Spatafora J."/>
            <person name="Crous P."/>
            <person name="Grigoriev I."/>
        </authorList>
    </citation>
    <scope>NUCLEOTIDE SEQUENCE [LARGE SCALE GENOMIC DNA]</scope>
    <source>
        <strain evidence="7">CBS 304.66</strain>
    </source>
</reference>
<dbReference type="GO" id="GO:0006312">
    <property type="term" value="P:mitotic recombination"/>
    <property type="evidence" value="ECO:0007669"/>
    <property type="project" value="TreeGrafter"/>
</dbReference>
<evidence type="ECO:0000256" key="4">
    <source>
        <dbReference type="SAM" id="SignalP"/>
    </source>
</evidence>
<keyword evidence="1" id="KW-0547">Nucleotide-binding</keyword>
<proteinExistence type="predicted"/>
<dbReference type="EMBL" id="ML986617">
    <property type="protein sequence ID" value="KAF2264271.1"/>
    <property type="molecule type" value="Genomic_DNA"/>
</dbReference>
<dbReference type="GO" id="GO:0000730">
    <property type="term" value="P:DNA recombinase assembly"/>
    <property type="evidence" value="ECO:0007669"/>
    <property type="project" value="TreeGrafter"/>
</dbReference>
<evidence type="ECO:0000256" key="1">
    <source>
        <dbReference type="ARBA" id="ARBA00022741"/>
    </source>
</evidence>
<protein>
    <recommendedName>
        <fullName evidence="5">RecA family profile 1 domain-containing protein</fullName>
    </recommendedName>
</protein>
<dbReference type="GO" id="GO:0005524">
    <property type="term" value="F:ATP binding"/>
    <property type="evidence" value="ECO:0007669"/>
    <property type="project" value="UniProtKB-KW"/>
</dbReference>
<dbReference type="OrthoDB" id="1861185at2759"/>
<dbReference type="GO" id="GO:0042148">
    <property type="term" value="P:DNA strand invasion"/>
    <property type="evidence" value="ECO:0007669"/>
    <property type="project" value="TreeGrafter"/>
</dbReference>
<dbReference type="GO" id="GO:0140664">
    <property type="term" value="F:ATP-dependent DNA damage sensor activity"/>
    <property type="evidence" value="ECO:0007669"/>
    <property type="project" value="InterPro"/>
</dbReference>
<feature type="region of interest" description="Disordered" evidence="3">
    <location>
        <begin position="163"/>
        <end position="187"/>
    </location>
</feature>
<feature type="compositionally biased region" description="Polar residues" evidence="3">
    <location>
        <begin position="168"/>
        <end position="184"/>
    </location>
</feature>
<feature type="domain" description="RecA family profile 1" evidence="5">
    <location>
        <begin position="1"/>
        <end position="158"/>
    </location>
</feature>
<keyword evidence="2" id="KW-0067">ATP-binding</keyword>
<comment type="caution">
    <text evidence="6">The sequence shown here is derived from an EMBL/GenBank/DDBJ whole genome shotgun (WGS) entry which is preliminary data.</text>
</comment>
<dbReference type="Proteomes" id="UP000800093">
    <property type="component" value="Unassembled WGS sequence"/>
</dbReference>
<sequence length="323" mass="36064">MKSLMRLWGAAFRLASWLRLLVRAVPVNRSCCSRSCWLRNCLARRVSPKLLSTHPALVSVGLERKPSLSRILSIQTPDLESQEHIIQYQLPVAIKKHDVGLVVLDSVAANFRAEFEKKGAKDGAASLAKRGTQLVRLGALLRDLARTEGIAIVVANQVADRFTRPPSGRSSSAVSHTTSTNSQTIDREIAPNALITQSPHPPSQPDESVVLLPDVLALDHQQRWFTGWGDNQYDPPHSLKTPSLGLVWTNQIACRIALIKQPVFTTLPPVVTVNGQDQWNEEERHISKWRRWFKVVFASWTAPSYNRGIEFEVLESGVQHVSK</sequence>
<dbReference type="Pfam" id="PF08423">
    <property type="entry name" value="Rad51"/>
    <property type="match status" value="1"/>
</dbReference>
<gene>
    <name evidence="6" type="ORF">CC78DRAFT_246085</name>
</gene>
<dbReference type="AlphaFoldDB" id="A0A9P4K8X3"/>
<dbReference type="InterPro" id="IPR013632">
    <property type="entry name" value="Rad51_C"/>
</dbReference>
<dbReference type="Gene3D" id="3.40.50.300">
    <property type="entry name" value="P-loop containing nucleotide triphosphate hydrolases"/>
    <property type="match status" value="1"/>
</dbReference>
<dbReference type="PANTHER" id="PTHR22942">
    <property type="entry name" value="RECA/RAD51/RADA DNA STRAND-PAIRING FAMILY MEMBER"/>
    <property type="match status" value="1"/>
</dbReference>
<dbReference type="PANTHER" id="PTHR22942:SF66">
    <property type="entry name" value="RE19845P"/>
    <property type="match status" value="1"/>
</dbReference>
<dbReference type="PROSITE" id="PS50162">
    <property type="entry name" value="RECA_2"/>
    <property type="match status" value="1"/>
</dbReference>
<dbReference type="InterPro" id="IPR020588">
    <property type="entry name" value="RecA_ATP-bd"/>
</dbReference>
<evidence type="ECO:0000259" key="5">
    <source>
        <dbReference type="PROSITE" id="PS50162"/>
    </source>
</evidence>
<organism evidence="6 7">
    <name type="scientific">Lojkania enalia</name>
    <dbReference type="NCBI Taxonomy" id="147567"/>
    <lineage>
        <taxon>Eukaryota</taxon>
        <taxon>Fungi</taxon>
        <taxon>Dikarya</taxon>
        <taxon>Ascomycota</taxon>
        <taxon>Pezizomycotina</taxon>
        <taxon>Dothideomycetes</taxon>
        <taxon>Pleosporomycetidae</taxon>
        <taxon>Pleosporales</taxon>
        <taxon>Pleosporales incertae sedis</taxon>
        <taxon>Lojkania</taxon>
    </lineage>
</organism>
<evidence type="ECO:0000313" key="6">
    <source>
        <dbReference type="EMBL" id="KAF2264271.1"/>
    </source>
</evidence>
<name>A0A9P4K8X3_9PLEO</name>
<keyword evidence="4" id="KW-0732">Signal</keyword>
<evidence type="ECO:0000256" key="3">
    <source>
        <dbReference type="SAM" id="MobiDB-lite"/>
    </source>
</evidence>
<dbReference type="InterPro" id="IPR027417">
    <property type="entry name" value="P-loop_NTPase"/>
</dbReference>
<dbReference type="GO" id="GO:0000150">
    <property type="term" value="F:DNA strand exchange activity"/>
    <property type="evidence" value="ECO:0007669"/>
    <property type="project" value="TreeGrafter"/>
</dbReference>
<evidence type="ECO:0000256" key="2">
    <source>
        <dbReference type="ARBA" id="ARBA00022840"/>
    </source>
</evidence>